<keyword evidence="1" id="KW-0472">Membrane</keyword>
<gene>
    <name evidence="2" type="ORF">HDA45_002043</name>
</gene>
<accession>A0A841AVQ3</accession>
<evidence type="ECO:0000256" key="1">
    <source>
        <dbReference type="SAM" id="Phobius"/>
    </source>
</evidence>
<reference evidence="2 3" key="1">
    <citation type="submission" date="2020-08" db="EMBL/GenBank/DDBJ databases">
        <title>Sequencing the genomes of 1000 actinobacteria strains.</title>
        <authorList>
            <person name="Klenk H.-P."/>
        </authorList>
    </citation>
    <scope>NUCLEOTIDE SEQUENCE [LARGE SCALE GENOMIC DNA]</scope>
    <source>
        <strain evidence="2 3">DSM 45272</strain>
    </source>
</reference>
<dbReference type="Proteomes" id="UP000580861">
    <property type="component" value="Unassembled WGS sequence"/>
</dbReference>
<name>A0A841AVQ3_9PSEU</name>
<evidence type="ECO:0000313" key="3">
    <source>
        <dbReference type="Proteomes" id="UP000580861"/>
    </source>
</evidence>
<sequence>MDELENRLRGMTLAEPPLGFDPDEVAETAAKKVRNRRGVFATGAATLAVLVVAVVVIAPEDEPAPVSPAAPPLTRSEQKAWDLRHLKEVLPGVLAGAKDVSVADFEQVNDWDLMTSEVKYTDAAGVKRQINLTISGPVSTKDGYPREGYCSPGRRSSGTEAMRCEELVTPEGVPVVIYEGTNKMSESGRQATSRNAIAWPSAGGSVNVLDLGSGDSPEAEPALTDEQLIKLVADPAFSFR</sequence>
<evidence type="ECO:0000313" key="2">
    <source>
        <dbReference type="EMBL" id="MBB5851956.1"/>
    </source>
</evidence>
<dbReference type="EMBL" id="JACHMX010000001">
    <property type="protein sequence ID" value="MBB5851956.1"/>
    <property type="molecule type" value="Genomic_DNA"/>
</dbReference>
<protein>
    <submittedName>
        <fullName evidence="2">Uncharacterized protein</fullName>
    </submittedName>
</protein>
<dbReference type="RefSeq" id="WP_184894058.1">
    <property type="nucleotide sequence ID" value="NZ_JACHMX010000001.1"/>
</dbReference>
<keyword evidence="3" id="KW-1185">Reference proteome</keyword>
<keyword evidence="1" id="KW-1133">Transmembrane helix</keyword>
<dbReference type="AlphaFoldDB" id="A0A841AVQ3"/>
<proteinExistence type="predicted"/>
<comment type="caution">
    <text evidence="2">The sequence shown here is derived from an EMBL/GenBank/DDBJ whole genome shotgun (WGS) entry which is preliminary data.</text>
</comment>
<organism evidence="2 3">
    <name type="scientific">Amycolatopsis umgeniensis</name>
    <dbReference type="NCBI Taxonomy" id="336628"/>
    <lineage>
        <taxon>Bacteria</taxon>
        <taxon>Bacillati</taxon>
        <taxon>Actinomycetota</taxon>
        <taxon>Actinomycetes</taxon>
        <taxon>Pseudonocardiales</taxon>
        <taxon>Pseudonocardiaceae</taxon>
        <taxon>Amycolatopsis</taxon>
    </lineage>
</organism>
<feature type="transmembrane region" description="Helical" evidence="1">
    <location>
        <begin position="39"/>
        <end position="58"/>
    </location>
</feature>
<keyword evidence="1" id="KW-0812">Transmembrane</keyword>